<comment type="caution">
    <text evidence="1">The sequence shown here is derived from an EMBL/GenBank/DDBJ whole genome shotgun (WGS) entry which is preliminary data.</text>
</comment>
<accession>A0AAV8XDM5</accession>
<reference evidence="1" key="1">
    <citation type="journal article" date="2023" name="Insect Mol. Biol.">
        <title>Genome sequencing provides insights into the evolution of gene families encoding plant cell wall-degrading enzymes in longhorned beetles.</title>
        <authorList>
            <person name="Shin N.R."/>
            <person name="Okamura Y."/>
            <person name="Kirsch R."/>
            <person name="Pauchet Y."/>
        </authorList>
    </citation>
    <scope>NUCLEOTIDE SEQUENCE</scope>
    <source>
        <strain evidence="1">RBIC_L_NR</strain>
    </source>
</reference>
<protein>
    <submittedName>
        <fullName evidence="1">Uncharacterized protein</fullName>
    </submittedName>
</protein>
<evidence type="ECO:0000313" key="1">
    <source>
        <dbReference type="EMBL" id="KAJ8936105.1"/>
    </source>
</evidence>
<evidence type="ECO:0000313" key="2">
    <source>
        <dbReference type="Proteomes" id="UP001162156"/>
    </source>
</evidence>
<keyword evidence="2" id="KW-1185">Reference proteome</keyword>
<dbReference type="AlphaFoldDB" id="A0AAV8XDM5"/>
<proteinExistence type="predicted"/>
<gene>
    <name evidence="1" type="ORF">NQ314_012488</name>
</gene>
<dbReference type="EMBL" id="JANEYF010003462">
    <property type="protein sequence ID" value="KAJ8936105.1"/>
    <property type="molecule type" value="Genomic_DNA"/>
</dbReference>
<organism evidence="1 2">
    <name type="scientific">Rhamnusium bicolor</name>
    <dbReference type="NCBI Taxonomy" id="1586634"/>
    <lineage>
        <taxon>Eukaryota</taxon>
        <taxon>Metazoa</taxon>
        <taxon>Ecdysozoa</taxon>
        <taxon>Arthropoda</taxon>
        <taxon>Hexapoda</taxon>
        <taxon>Insecta</taxon>
        <taxon>Pterygota</taxon>
        <taxon>Neoptera</taxon>
        <taxon>Endopterygota</taxon>
        <taxon>Coleoptera</taxon>
        <taxon>Polyphaga</taxon>
        <taxon>Cucujiformia</taxon>
        <taxon>Chrysomeloidea</taxon>
        <taxon>Cerambycidae</taxon>
        <taxon>Lepturinae</taxon>
        <taxon>Rhagiini</taxon>
        <taxon>Rhamnusium</taxon>
    </lineage>
</organism>
<name>A0AAV8XDM5_9CUCU</name>
<sequence length="74" mass="8022">MDFYISQFLIGHGSFGVYTQRLGISENAFCVYCGGGGFPRAHGIVLSSVGPLQDSNLRRARFPANSRNACSAYD</sequence>
<dbReference type="Proteomes" id="UP001162156">
    <property type="component" value="Unassembled WGS sequence"/>
</dbReference>